<keyword evidence="5 10" id="KW-1133">Transmembrane helix</keyword>
<accession>A0A1C7MMZ1</accession>
<reference evidence="12 13" key="1">
    <citation type="submission" date="2016-03" db="EMBL/GenBank/DDBJ databases">
        <title>Whole genome sequencing of Grifola frondosa 9006-11.</title>
        <authorList>
            <person name="Min B."/>
            <person name="Park H."/>
            <person name="Kim J.-G."/>
            <person name="Cho H."/>
            <person name="Oh Y.-L."/>
            <person name="Kong W.-S."/>
            <person name="Choi I.-G."/>
        </authorList>
    </citation>
    <scope>NUCLEOTIDE SEQUENCE [LARGE SCALE GENOMIC DNA]</scope>
    <source>
        <strain evidence="12 13">9006-11</strain>
    </source>
</reference>
<dbReference type="Proteomes" id="UP000092993">
    <property type="component" value="Unassembled WGS sequence"/>
</dbReference>
<organism evidence="12 13">
    <name type="scientific">Grifola frondosa</name>
    <name type="common">Maitake</name>
    <name type="synonym">Polyporus frondosus</name>
    <dbReference type="NCBI Taxonomy" id="5627"/>
    <lineage>
        <taxon>Eukaryota</taxon>
        <taxon>Fungi</taxon>
        <taxon>Dikarya</taxon>
        <taxon>Basidiomycota</taxon>
        <taxon>Agaricomycotina</taxon>
        <taxon>Agaricomycetes</taxon>
        <taxon>Polyporales</taxon>
        <taxon>Grifolaceae</taxon>
        <taxon>Grifola</taxon>
    </lineage>
</organism>
<dbReference type="GO" id="GO:0031505">
    <property type="term" value="P:fungal-type cell wall organization"/>
    <property type="evidence" value="ECO:0007669"/>
    <property type="project" value="TreeGrafter"/>
</dbReference>
<evidence type="ECO:0000256" key="9">
    <source>
        <dbReference type="SAM" id="MobiDB-lite"/>
    </source>
</evidence>
<evidence type="ECO:0000256" key="5">
    <source>
        <dbReference type="ARBA" id="ARBA00022989"/>
    </source>
</evidence>
<dbReference type="OMA" id="LPACTCK"/>
<proteinExistence type="inferred from homology"/>
<dbReference type="OrthoDB" id="412647at2759"/>
<feature type="region of interest" description="Disordered" evidence="9">
    <location>
        <begin position="1"/>
        <end position="82"/>
    </location>
</feature>
<sequence length="710" mass="77821">MSSPWPTSDHGDPSRSGATTPDDSHPRTPQTSSFESPLLSPDSRDPPSPRSNSRSFIAPNFVSSPLNPNNGSPHAVRSRPASRGSTYFNRIASEESQALTAPFASFASGQRGSMVLYRLAADDPHDQLAPPRTLHQRDSVLSSSGDSVFSLSSDSKYPSGVVTLQRGFVPYAYDPDLDKDAPDDDDDFLHLPEYGDNRTHFWSWRGISNVSVLVILTAALLTLFICYPVLDFVRNEARNLAIDGNIRINATGQAPLLFQMPQLIDPETPDSAKTRTGFDGQQYELVFSDEFNTDGRTFYPGDDPYWEAANIWYGSTGDLEWYDPSQITTQNGSLRITMEQVTDVSLNHNLSYKSGMLQSWNKFCFTSGYIEVSMTLPGPDSNTEGYWPGAWTMGNLGRPGYRATTDGTWPYSYGACDVGSFPNQTYANDSGPAAALHSDFSRSKYNFELSWLPGQRVSACTCPGEDHPGPDVTKGRGAPEIDILEAERNKTSGVGQVVSQSAQFAPFTHDYIYGNTTQDEWWIRDPSITRANSYKGSAIQQAVSALTNLPDDMFQGSGQVFTPLGFEYWANPSSPAEGFITWQVNGQPSVTMGASAMAADQDTGGSMVSQRLVPEEPMSIVLNSGISPNWQTIDLSTMVFPAIMQIDYVRVYQRVGQQNIGCDPPGYPTLNYINSHQEAYTNPNLTYWSQPAPSGAGYPWPKNSAYAGGC</sequence>
<dbReference type="GO" id="GO:0006078">
    <property type="term" value="P:(1-&gt;6)-beta-D-glucan biosynthetic process"/>
    <property type="evidence" value="ECO:0007669"/>
    <property type="project" value="TreeGrafter"/>
</dbReference>
<dbReference type="PROSITE" id="PS51762">
    <property type="entry name" value="GH16_2"/>
    <property type="match status" value="1"/>
</dbReference>
<dbReference type="EMBL" id="LUGG01000002">
    <property type="protein sequence ID" value="OBZ77829.1"/>
    <property type="molecule type" value="Genomic_DNA"/>
</dbReference>
<evidence type="ECO:0000256" key="8">
    <source>
        <dbReference type="ARBA" id="ARBA00023316"/>
    </source>
</evidence>
<evidence type="ECO:0000256" key="6">
    <source>
        <dbReference type="ARBA" id="ARBA00023136"/>
    </source>
</evidence>
<keyword evidence="4" id="KW-0735">Signal-anchor</keyword>
<dbReference type="AlphaFoldDB" id="A0A1C7MMZ1"/>
<keyword evidence="7" id="KW-0325">Glycoprotein</keyword>
<dbReference type="PANTHER" id="PTHR31361:SF15">
    <property type="entry name" value="GH16 DOMAIN-CONTAINING PROTEIN"/>
    <property type="match status" value="1"/>
</dbReference>
<comment type="subcellular location">
    <subcellularLocation>
        <location evidence="1">Membrane</location>
        <topology evidence="1">Single-pass type II membrane protein</topology>
    </subcellularLocation>
</comment>
<dbReference type="STRING" id="5627.A0A1C7MMZ1"/>
<evidence type="ECO:0000259" key="11">
    <source>
        <dbReference type="PROSITE" id="PS51762"/>
    </source>
</evidence>
<keyword evidence="6 10" id="KW-0472">Membrane</keyword>
<keyword evidence="13" id="KW-1185">Reference proteome</keyword>
<evidence type="ECO:0000256" key="10">
    <source>
        <dbReference type="SAM" id="Phobius"/>
    </source>
</evidence>
<evidence type="ECO:0000256" key="7">
    <source>
        <dbReference type="ARBA" id="ARBA00023180"/>
    </source>
</evidence>
<evidence type="ECO:0000313" key="13">
    <source>
        <dbReference type="Proteomes" id="UP000092993"/>
    </source>
</evidence>
<feature type="domain" description="GH16" evidence="11">
    <location>
        <begin position="276"/>
        <end position="657"/>
    </location>
</feature>
<evidence type="ECO:0000313" key="12">
    <source>
        <dbReference type="EMBL" id="OBZ77829.1"/>
    </source>
</evidence>
<comment type="similarity">
    <text evidence="2">Belongs to the SKN1/KRE6 family.</text>
</comment>
<protein>
    <submittedName>
        <fullName evidence="12">Beta-glucan synthesis-associated protein KRE6</fullName>
    </submittedName>
</protein>
<evidence type="ECO:0000256" key="3">
    <source>
        <dbReference type="ARBA" id="ARBA00022692"/>
    </source>
</evidence>
<dbReference type="Gene3D" id="2.60.120.200">
    <property type="match status" value="2"/>
</dbReference>
<evidence type="ECO:0000256" key="4">
    <source>
        <dbReference type="ARBA" id="ARBA00022968"/>
    </source>
</evidence>
<dbReference type="InterPro" id="IPR005629">
    <property type="entry name" value="Skn1/Kre6/Sbg1"/>
</dbReference>
<dbReference type="SUPFAM" id="SSF49899">
    <property type="entry name" value="Concanavalin A-like lectins/glucanases"/>
    <property type="match status" value="1"/>
</dbReference>
<dbReference type="GO" id="GO:0005789">
    <property type="term" value="C:endoplasmic reticulum membrane"/>
    <property type="evidence" value="ECO:0007669"/>
    <property type="project" value="TreeGrafter"/>
</dbReference>
<name>A0A1C7MMZ1_GRIFR</name>
<gene>
    <name evidence="12" type="primary">KRE6_2</name>
    <name evidence="12" type="ORF">A0H81_02158</name>
</gene>
<dbReference type="InterPro" id="IPR000757">
    <property type="entry name" value="Beta-glucanase-like"/>
</dbReference>
<comment type="caution">
    <text evidence="12">The sequence shown here is derived from an EMBL/GenBank/DDBJ whole genome shotgun (WGS) entry which is preliminary data.</text>
</comment>
<feature type="compositionally biased region" description="Polar residues" evidence="9">
    <location>
        <begin position="16"/>
        <end position="35"/>
    </location>
</feature>
<evidence type="ECO:0000256" key="1">
    <source>
        <dbReference type="ARBA" id="ARBA00004606"/>
    </source>
</evidence>
<keyword evidence="3 10" id="KW-0812">Transmembrane</keyword>
<feature type="transmembrane region" description="Helical" evidence="10">
    <location>
        <begin position="210"/>
        <end position="230"/>
    </location>
</feature>
<feature type="compositionally biased region" description="Polar residues" evidence="9">
    <location>
        <begin position="61"/>
        <end position="72"/>
    </location>
</feature>
<dbReference type="FunFam" id="2.60.120.200:FF:000135">
    <property type="entry name" value="Related to KRE6-glucan synthase subunit"/>
    <property type="match status" value="1"/>
</dbReference>
<dbReference type="Pfam" id="PF03935">
    <property type="entry name" value="SKN1_KRE6_Sbg1"/>
    <property type="match status" value="1"/>
</dbReference>
<keyword evidence="8" id="KW-0961">Cell wall biogenesis/degradation</keyword>
<dbReference type="PANTHER" id="PTHR31361">
    <property type="entry name" value="BETA-GLUCAN SYNTHESIS-ASSOCIATED PROTEIN KRE6-RELATED"/>
    <property type="match status" value="1"/>
</dbReference>
<dbReference type="InterPro" id="IPR013320">
    <property type="entry name" value="ConA-like_dom_sf"/>
</dbReference>
<dbReference type="GO" id="GO:0005886">
    <property type="term" value="C:plasma membrane"/>
    <property type="evidence" value="ECO:0007669"/>
    <property type="project" value="TreeGrafter"/>
</dbReference>
<dbReference type="GO" id="GO:0015926">
    <property type="term" value="F:glucosidase activity"/>
    <property type="evidence" value="ECO:0007669"/>
    <property type="project" value="TreeGrafter"/>
</dbReference>
<evidence type="ECO:0000256" key="2">
    <source>
        <dbReference type="ARBA" id="ARBA00010962"/>
    </source>
</evidence>